<reference evidence="4" key="1">
    <citation type="submission" date="2015-01" db="EMBL/GenBank/DDBJ databases">
        <authorList>
            <person name="Manzoor Shahid"/>
            <person name="Zubair Saima"/>
        </authorList>
    </citation>
    <scope>NUCLEOTIDE SEQUENCE [LARGE SCALE GENOMIC DNA]</scope>
    <source>
        <strain evidence="4">V1</strain>
    </source>
</reference>
<keyword evidence="4" id="KW-1185">Reference proteome</keyword>
<proteinExistence type="inferred from homology"/>
<dbReference type="InterPro" id="IPR000836">
    <property type="entry name" value="PRTase_dom"/>
</dbReference>
<dbReference type="PANTHER" id="PTHR47505:SF1">
    <property type="entry name" value="DNA UTILIZATION PROTEIN YHGH"/>
    <property type="match status" value="1"/>
</dbReference>
<name>A0A0B7H1Z4_TREPH</name>
<dbReference type="Pfam" id="PF00156">
    <property type="entry name" value="Pribosyltran"/>
    <property type="match status" value="1"/>
</dbReference>
<evidence type="ECO:0000259" key="2">
    <source>
        <dbReference type="Pfam" id="PF00156"/>
    </source>
</evidence>
<protein>
    <submittedName>
        <fullName evidence="3">ComF-like protein</fullName>
    </submittedName>
</protein>
<evidence type="ECO:0000313" key="3">
    <source>
        <dbReference type="EMBL" id="CEM62961.1"/>
    </source>
</evidence>
<sequence length="268" mass="30106">MANLFFTAILYSMKRFAFILTDVLAAFYANLLCPQQCAVCGEDTFRAIPLCKKCAERLLSTQLQYPLVHPELFCACCGRELISEQEYCTACHSAIFAAETFVSPIQKTFALFPYIGLGQKLLPLWKNKEIRSFAPLFSKLIGEFIQTAQRLCMLPADIAIVPVPPRPKKLRKKGWDQIEDLARRLEASGFSINRCLTRKDGTAQKQLSRKERQTNLSGKIAVGGKKRIPEKLLIIDDVMTTGATLNTCAEVLKNSGCKEIYALCLFYD</sequence>
<dbReference type="EMBL" id="CDNC01000047">
    <property type="protein sequence ID" value="CEM62961.1"/>
    <property type="molecule type" value="Genomic_DNA"/>
</dbReference>
<dbReference type="CDD" id="cd06223">
    <property type="entry name" value="PRTases_typeI"/>
    <property type="match status" value="1"/>
</dbReference>
<comment type="similarity">
    <text evidence="1">Belongs to the ComF/GntX family.</text>
</comment>
<dbReference type="InterPro" id="IPR051910">
    <property type="entry name" value="ComF/GntX_DNA_util-trans"/>
</dbReference>
<evidence type="ECO:0000313" key="4">
    <source>
        <dbReference type="Proteomes" id="UP000042527"/>
    </source>
</evidence>
<dbReference type="PANTHER" id="PTHR47505">
    <property type="entry name" value="DNA UTILIZATION PROTEIN YHGH"/>
    <property type="match status" value="1"/>
</dbReference>
<accession>A0A0B7H1Z4</accession>
<evidence type="ECO:0000256" key="1">
    <source>
        <dbReference type="ARBA" id="ARBA00008007"/>
    </source>
</evidence>
<dbReference type="SUPFAM" id="SSF53271">
    <property type="entry name" value="PRTase-like"/>
    <property type="match status" value="1"/>
</dbReference>
<feature type="domain" description="Phosphoribosyltransferase" evidence="2">
    <location>
        <begin position="223"/>
        <end position="267"/>
    </location>
</feature>
<dbReference type="Gene3D" id="3.40.50.2020">
    <property type="match status" value="1"/>
</dbReference>
<dbReference type="AlphaFoldDB" id="A0A0B7H1Z4"/>
<organism evidence="3 4">
    <name type="scientific">Treponema phagedenis</name>
    <dbReference type="NCBI Taxonomy" id="162"/>
    <lineage>
        <taxon>Bacteria</taxon>
        <taxon>Pseudomonadati</taxon>
        <taxon>Spirochaetota</taxon>
        <taxon>Spirochaetia</taxon>
        <taxon>Spirochaetales</taxon>
        <taxon>Treponemataceae</taxon>
        <taxon>Treponema</taxon>
    </lineage>
</organism>
<gene>
    <name evidence="3" type="ORF">TPHV1_510028</name>
</gene>
<dbReference type="InterPro" id="IPR029057">
    <property type="entry name" value="PRTase-like"/>
</dbReference>
<dbReference type="Proteomes" id="UP000042527">
    <property type="component" value="Unassembled WGS sequence"/>
</dbReference>